<organism evidence="1 2">
    <name type="scientific">Trifolium pratense</name>
    <name type="common">Red clover</name>
    <dbReference type="NCBI Taxonomy" id="57577"/>
    <lineage>
        <taxon>Eukaryota</taxon>
        <taxon>Viridiplantae</taxon>
        <taxon>Streptophyta</taxon>
        <taxon>Embryophyta</taxon>
        <taxon>Tracheophyta</taxon>
        <taxon>Spermatophyta</taxon>
        <taxon>Magnoliopsida</taxon>
        <taxon>eudicotyledons</taxon>
        <taxon>Gunneridae</taxon>
        <taxon>Pentapetalae</taxon>
        <taxon>rosids</taxon>
        <taxon>fabids</taxon>
        <taxon>Fabales</taxon>
        <taxon>Fabaceae</taxon>
        <taxon>Papilionoideae</taxon>
        <taxon>50 kb inversion clade</taxon>
        <taxon>NPAAA clade</taxon>
        <taxon>Hologalegina</taxon>
        <taxon>IRL clade</taxon>
        <taxon>Trifolieae</taxon>
        <taxon>Trifolium</taxon>
    </lineage>
</organism>
<proteinExistence type="predicted"/>
<keyword evidence="2" id="KW-1185">Reference proteome</keyword>
<comment type="caution">
    <text evidence="1">The sequence shown here is derived from an EMBL/GenBank/DDBJ whole genome shotgun (WGS) entry which is preliminary data.</text>
</comment>
<name>A0ACB0KFK4_TRIPR</name>
<sequence length="1474" mass="167568">MASPSRTIDELERRLDDRLAQLQLQRNTDMDEIRSLLRAQADHGSPTSTGRQGSNGGSRSGSQNVYATRISKVEFPRFDGKNVRDWFYKCDQFFLLDETPPTSRVRLASIHLDGLALQWHLNYMRQKFDVYPSWQQYITDVTARFGDAYEDPLSSLLQVKHTGKVQDYIDQFELALTQVSLITEHSLSIFLAGLDYNTQMHVRMFNPSSIAHAANLAKLHEAAQPSPQRTNSRFSPFSKSPGLLTKPTISPSSPTTNSSHPTPVVNSTPKPNSTRPIRTYSANEMVERRAKGLCMFCDEQFTPGHQFKHKKSQIMILEVDDDDEFPTEEPTTEPVGDESETLQAFDSPQLSLQALTGVANYHTMRVTGQHDKKLLHILLDSGSTHNFLDFEKAKQLGCKLEEISPLSVTGGGGHQLKAAFICRGFKWQLQQAQFTADVIVLPLVCCDLILGIQWLKSLGPIIWDFDKLQMEFTSHNRKFVLRGAKTQNLKLINNKSFAQVVQKGAELSFLSVTNRDDPFIMPTCHALQASDSLVALPKAFEKLLVQYDDIFEEPTTLPPSRPGFDHKIPLKEGVQPFNLRPYRFSLVQKDVIDKLVQDMLDQGIVQHSTSPFASPTILVRKKDGSWRLCVDFRRLNDLTIKNRFPIPLIEDLMDELHGSVIFSKLDMRSGYHQLRMAHGEEYKTAFKTHSGHFEYLVMPFGLTNAPASFQSLMNQVFSPFLRKFVIVFFDDLLIYSQSLEDHQVHLQLIFQTIRDNHLFLNKSKCNFALPRVEYLGHFITREGVSTDPLKIQAVSSWPIPQNLKQLRGFLGLAGYYRRFVRDFGKIAKPLTDLLKKDSFIWSAEATQAFTTLKQALVSAPVLCLPDFSKKFIVETDASGKGIGAVLMQNQHPIAYISKSLGPKQQAMSVYERELLAIVYAVQKWGSYLSHAPFIIKTDKKSIKHMLDQKLNTPFQQVWVAKLLGFDFEIQYKEGSSNLAADALSRKVGAELLPLILSNASDDLWESINLAWQQDTHLKAIIHDLKKDPKSHSKFSWIRDELRRRGKLVIGSNPTIKETILTWLHSSAIGGHSGRDVTTSRVKSLFYWKGMNKDIITFVKNCAICQKNKPDLAASPGLLQPLPIPNQIWTHISMDFVEGLPTSVGKQVIFVVVDRLSKYAHFMALSHPYTASDVAQLFLDNVFKLHGLPESIISDRDPIFISSFWNDFFKLQGVALNKSSAYHPQSDGQTEVVNKCLETYLRCMCSDRPTQWFKWLSLAEWWYNSNYHSSIHTTPFEVVYGQPPPIHLPYLPGSSATASVDRSLIAREEAIKLLKFHLLRAQNRMTQQANKHRSDRVFAIGDYVYLKLQPYRQLSMKSHGFHKLLPKFYGPFPVLDRIGSTAYQLELPPSAAIHNVFHVSQLKLCPNPQGMPIQHIPASLSHETRIPIAILDRKMVKRGNRAATKVLVQWKDLPMDKATWEFYYDLLKKFPNFHP</sequence>
<protein>
    <submittedName>
        <fullName evidence="1">Uncharacterized protein</fullName>
    </submittedName>
</protein>
<evidence type="ECO:0000313" key="1">
    <source>
        <dbReference type="EMBL" id="CAJ2654287.1"/>
    </source>
</evidence>
<gene>
    <name evidence="1" type="ORF">MILVUS5_LOCUS21469</name>
</gene>
<evidence type="ECO:0000313" key="2">
    <source>
        <dbReference type="Proteomes" id="UP001177021"/>
    </source>
</evidence>
<dbReference type="EMBL" id="CASHSV030000206">
    <property type="protein sequence ID" value="CAJ2654287.1"/>
    <property type="molecule type" value="Genomic_DNA"/>
</dbReference>
<accession>A0ACB0KFK4</accession>
<reference evidence="1" key="1">
    <citation type="submission" date="2023-10" db="EMBL/GenBank/DDBJ databases">
        <authorList>
            <person name="Rodriguez Cubillos JULIANA M."/>
            <person name="De Vega J."/>
        </authorList>
    </citation>
    <scope>NUCLEOTIDE SEQUENCE</scope>
</reference>
<dbReference type="Proteomes" id="UP001177021">
    <property type="component" value="Unassembled WGS sequence"/>
</dbReference>